<comment type="caution">
    <text evidence="1">The sequence shown here is derived from an EMBL/GenBank/DDBJ whole genome shotgun (WGS) entry which is preliminary data.</text>
</comment>
<dbReference type="EMBL" id="JBHTMN010000007">
    <property type="protein sequence ID" value="MFD1383204.1"/>
    <property type="molecule type" value="Genomic_DNA"/>
</dbReference>
<dbReference type="Pfam" id="PF20112">
    <property type="entry name" value="DUF6502"/>
    <property type="match status" value="1"/>
</dbReference>
<sequence length="273" mass="31054">MSQDTPSQGTRQLITKSLKKVLSSLVRLVVRYGVTYPEFLELLKKVYVDEVRQDLQRKGDKVTLSRISVVSGVHRKDVKRLLEDAPDESYVPEKSSLTSRLISLWVGDSRFLDEQGEPCLLPRQGDLSFESLVREVSVDIRPRTVFDEWLDRGLLTEQEGQCQLNLNALFPSDDLATKVSFFARNTSDHIAACEHNLRGELPPLPERSVFYNRLSCESVSALQDTASHESQALLVKLNKQAQQLAREDDGKAEADHRFILGVYFYREQDQQDG</sequence>
<proteinExistence type="predicted"/>
<name>A0ABW4B062_9GAMM</name>
<dbReference type="Proteomes" id="UP001597059">
    <property type="component" value="Unassembled WGS sequence"/>
</dbReference>
<evidence type="ECO:0000313" key="2">
    <source>
        <dbReference type="Proteomes" id="UP001597059"/>
    </source>
</evidence>
<protein>
    <submittedName>
        <fullName evidence="1">DUF6502 family protein</fullName>
    </submittedName>
</protein>
<dbReference type="RefSeq" id="WP_377366379.1">
    <property type="nucleotide sequence ID" value="NZ_JBHTMN010000007.1"/>
</dbReference>
<accession>A0ABW4B062</accession>
<organism evidence="1 2">
    <name type="scientific">Rhodanobacter aciditrophus</name>
    <dbReference type="NCBI Taxonomy" id="1623218"/>
    <lineage>
        <taxon>Bacteria</taxon>
        <taxon>Pseudomonadati</taxon>
        <taxon>Pseudomonadota</taxon>
        <taxon>Gammaproteobacteria</taxon>
        <taxon>Lysobacterales</taxon>
        <taxon>Rhodanobacteraceae</taxon>
        <taxon>Rhodanobacter</taxon>
    </lineage>
</organism>
<reference evidence="2" key="1">
    <citation type="journal article" date="2019" name="Int. J. Syst. Evol. Microbiol.">
        <title>The Global Catalogue of Microorganisms (GCM) 10K type strain sequencing project: providing services to taxonomists for standard genome sequencing and annotation.</title>
        <authorList>
            <consortium name="The Broad Institute Genomics Platform"/>
            <consortium name="The Broad Institute Genome Sequencing Center for Infectious Disease"/>
            <person name="Wu L."/>
            <person name="Ma J."/>
        </authorList>
    </citation>
    <scope>NUCLEOTIDE SEQUENCE [LARGE SCALE GENOMIC DNA]</scope>
    <source>
        <strain evidence="2">JCM 30774</strain>
    </source>
</reference>
<evidence type="ECO:0000313" key="1">
    <source>
        <dbReference type="EMBL" id="MFD1383204.1"/>
    </source>
</evidence>
<keyword evidence="2" id="KW-1185">Reference proteome</keyword>
<dbReference type="InterPro" id="IPR045445">
    <property type="entry name" value="DUF6502"/>
</dbReference>
<gene>
    <name evidence="1" type="ORF">ACFQ45_07485</name>
</gene>